<dbReference type="InterPro" id="IPR033738">
    <property type="entry name" value="AsnB_N"/>
</dbReference>
<dbReference type="Gene3D" id="3.40.50.620">
    <property type="entry name" value="HUPs"/>
    <property type="match status" value="1"/>
</dbReference>
<keyword evidence="14" id="KW-1185">Reference proteome</keyword>
<feature type="binding site" evidence="10">
    <location>
        <position position="101"/>
    </location>
    <ligand>
        <name>L-glutamine</name>
        <dbReference type="ChEBI" id="CHEBI:58359"/>
    </ligand>
</feature>
<dbReference type="PANTHER" id="PTHR43284:SF1">
    <property type="entry name" value="ASPARAGINE SYNTHETASE"/>
    <property type="match status" value="1"/>
</dbReference>
<dbReference type="Pfam" id="PF13537">
    <property type="entry name" value="GATase_7"/>
    <property type="match status" value="1"/>
</dbReference>
<dbReference type="InterPro" id="IPR051786">
    <property type="entry name" value="ASN_synthetase/amidase"/>
</dbReference>
<dbReference type="InterPro" id="IPR029055">
    <property type="entry name" value="Ntn_hydrolases_N"/>
</dbReference>
<dbReference type="InterPro" id="IPR001962">
    <property type="entry name" value="Asn_synthase"/>
</dbReference>
<dbReference type="PROSITE" id="PS51278">
    <property type="entry name" value="GATASE_TYPE_2"/>
    <property type="match status" value="1"/>
</dbReference>
<dbReference type="NCBIfam" id="TIGR01536">
    <property type="entry name" value="asn_synth_AEB"/>
    <property type="match status" value="1"/>
</dbReference>
<dbReference type="GO" id="GO:0005524">
    <property type="term" value="F:ATP binding"/>
    <property type="evidence" value="ECO:0007669"/>
    <property type="project" value="UniProtKB-KW"/>
</dbReference>
<dbReference type="Proteomes" id="UP000053398">
    <property type="component" value="Unassembled WGS sequence"/>
</dbReference>
<evidence type="ECO:0000259" key="12">
    <source>
        <dbReference type="PROSITE" id="PS51278"/>
    </source>
</evidence>
<keyword evidence="6 9" id="KW-0061">Asparagine biosynthesis</keyword>
<feature type="binding site" evidence="10">
    <location>
        <begin position="374"/>
        <end position="375"/>
    </location>
    <ligand>
        <name>ATP</name>
        <dbReference type="ChEBI" id="CHEBI:30616"/>
    </ligand>
</feature>
<dbReference type="Gene3D" id="3.60.20.10">
    <property type="entry name" value="Glutamine Phosphoribosylpyrophosphate, subunit 1, domain 1"/>
    <property type="match status" value="1"/>
</dbReference>
<dbReference type="PIRSF" id="PIRSF001589">
    <property type="entry name" value="Asn_synthetase_glu-h"/>
    <property type="match status" value="1"/>
</dbReference>
<feature type="binding site" evidence="10">
    <location>
        <position position="291"/>
    </location>
    <ligand>
        <name>ATP</name>
        <dbReference type="ChEBI" id="CHEBI:30616"/>
    </ligand>
</feature>
<evidence type="ECO:0000256" key="1">
    <source>
        <dbReference type="ARBA" id="ARBA00005187"/>
    </source>
</evidence>
<keyword evidence="4 10" id="KW-0547">Nucleotide-binding</keyword>
<sequence>MCGIAGWVDYARPVDHDIARAMTDTMARRGPDAEGLWTDDHVALGHRRLSVIDLEGGCQPMAADEGPGARATLTYSGETYNFQELRTQLTGLGHRFTTRSDTEVVLRAYLEWGAGFVDRLEGIYAFAIWDRDRDELLLVRDRMGVKPLYYAPTPTGVLFGSEPKAVLAHPAFRPVLDADGLRDILSVAKVPGHAIFRGMREVPAGCLVRVNRTGLTEERYWQLRVAEHTDSLDDTIRTVRELLASTVEQQMVSDVPLCTLLSGGLDSSSLTALAAHATRTKGLGRIRSCSVSDPDLDGTAGPDANEDHVYARLLAEHVGSDHSELPLKAPDLLDPALRASVLRAYDLPIAKGDEHASLHLLFSIVRQHSTVALSGECGDEVFGGYRWQRDPDAVFSTTFPWVHEGRHNYQGNDVVFTPDLLAKLDLDTYERDCHSAAVAEIDARRHLDDPAEARYREVTYLALTRHAQVLFDRKDRMSMACGLEVRVPFADHRLVEYTFNVPWAMKSFDGREKSLLRAAMKDLLPTAVAQRVKTPYPSIRAEAYNRTLRERLADLVRTGTGPLDPFFSPDLKTRVRRDGAAALEAGMSRAALETTLQLDAWLRAYDVDVVL</sequence>
<evidence type="ECO:0000256" key="5">
    <source>
        <dbReference type="ARBA" id="ARBA00022840"/>
    </source>
</evidence>
<proteinExistence type="inferred from homology"/>
<dbReference type="EMBL" id="LMWP01000002">
    <property type="protein sequence ID" value="KUN32589.1"/>
    <property type="molecule type" value="Genomic_DNA"/>
</dbReference>
<dbReference type="InterPro" id="IPR006426">
    <property type="entry name" value="Asn_synth_AEB"/>
</dbReference>
<accession>A0A117QK05</accession>
<comment type="caution">
    <text evidence="13">The sequence shown here is derived from an EMBL/GenBank/DDBJ whole genome shotgun (WGS) entry which is preliminary data.</text>
</comment>
<comment type="catalytic activity">
    <reaction evidence="8">
        <text>L-aspartate + L-glutamine + ATP + H2O = L-asparagine + L-glutamate + AMP + diphosphate + H(+)</text>
        <dbReference type="Rhea" id="RHEA:12228"/>
        <dbReference type="ChEBI" id="CHEBI:15377"/>
        <dbReference type="ChEBI" id="CHEBI:15378"/>
        <dbReference type="ChEBI" id="CHEBI:29985"/>
        <dbReference type="ChEBI" id="CHEBI:29991"/>
        <dbReference type="ChEBI" id="CHEBI:30616"/>
        <dbReference type="ChEBI" id="CHEBI:33019"/>
        <dbReference type="ChEBI" id="CHEBI:58048"/>
        <dbReference type="ChEBI" id="CHEBI:58359"/>
        <dbReference type="ChEBI" id="CHEBI:456215"/>
        <dbReference type="EC" id="6.3.5.4"/>
    </reaction>
</comment>
<dbReference type="GO" id="GO:0004066">
    <property type="term" value="F:asparagine synthase (glutamine-hydrolyzing) activity"/>
    <property type="evidence" value="ECO:0007669"/>
    <property type="project" value="UniProtKB-EC"/>
</dbReference>
<dbReference type="CDD" id="cd01991">
    <property type="entry name" value="Asn_synthase_B_C"/>
    <property type="match status" value="1"/>
</dbReference>
<evidence type="ECO:0000256" key="8">
    <source>
        <dbReference type="ARBA" id="ARBA00048741"/>
    </source>
</evidence>
<dbReference type="EC" id="6.3.5.4" evidence="3"/>
<protein>
    <recommendedName>
        <fullName evidence="3">asparagine synthase (glutamine-hydrolyzing)</fullName>
        <ecNumber evidence="3">6.3.5.4</ecNumber>
    </recommendedName>
</protein>
<feature type="domain" description="Glutamine amidotransferase type-2" evidence="12">
    <location>
        <begin position="2"/>
        <end position="213"/>
    </location>
</feature>
<feature type="site" description="Important for beta-aspartyl-AMP intermediate formation" evidence="11">
    <location>
        <position position="376"/>
    </location>
</feature>
<evidence type="ECO:0000256" key="10">
    <source>
        <dbReference type="PIRSR" id="PIRSR001589-2"/>
    </source>
</evidence>
<keyword evidence="9" id="KW-0028">Amino-acid biosynthesis</keyword>
<dbReference type="SUPFAM" id="SSF56235">
    <property type="entry name" value="N-terminal nucleophile aminohydrolases (Ntn hydrolases)"/>
    <property type="match status" value="1"/>
</dbReference>
<organism evidence="13 14">
    <name type="scientific">Streptomyces corchorusii</name>
    <name type="common">Streptomyces chibaensis</name>
    <dbReference type="NCBI Taxonomy" id="1903"/>
    <lineage>
        <taxon>Bacteria</taxon>
        <taxon>Bacillati</taxon>
        <taxon>Actinomycetota</taxon>
        <taxon>Actinomycetes</taxon>
        <taxon>Kitasatosporales</taxon>
        <taxon>Streptomycetaceae</taxon>
        <taxon>Streptomyces</taxon>
    </lineage>
</organism>
<evidence type="ECO:0000256" key="2">
    <source>
        <dbReference type="ARBA" id="ARBA00005752"/>
    </source>
</evidence>
<feature type="binding site" evidence="10">
    <location>
        <position position="260"/>
    </location>
    <ligand>
        <name>ATP</name>
        <dbReference type="ChEBI" id="CHEBI:30616"/>
    </ligand>
</feature>
<evidence type="ECO:0000256" key="7">
    <source>
        <dbReference type="ARBA" id="ARBA00022962"/>
    </source>
</evidence>
<dbReference type="InterPro" id="IPR017932">
    <property type="entry name" value="GATase_2_dom"/>
</dbReference>
<evidence type="ECO:0000256" key="4">
    <source>
        <dbReference type="ARBA" id="ARBA00022741"/>
    </source>
</evidence>
<evidence type="ECO:0000313" key="13">
    <source>
        <dbReference type="EMBL" id="KUN32589.1"/>
    </source>
</evidence>
<dbReference type="InterPro" id="IPR014729">
    <property type="entry name" value="Rossmann-like_a/b/a_fold"/>
</dbReference>
<name>A0A117QK05_STRCK</name>
<dbReference type="CDD" id="cd00712">
    <property type="entry name" value="AsnB"/>
    <property type="match status" value="1"/>
</dbReference>
<dbReference type="RefSeq" id="WP_058080421.1">
    <property type="nucleotide sequence ID" value="NZ_KQ948351.1"/>
</dbReference>
<feature type="active site" description="For GATase activity" evidence="9">
    <location>
        <position position="2"/>
    </location>
</feature>
<keyword evidence="7 9" id="KW-0315">Glutamine amidotransferase</keyword>
<dbReference type="SUPFAM" id="SSF52402">
    <property type="entry name" value="Adenine nucleotide alpha hydrolases-like"/>
    <property type="match status" value="1"/>
</dbReference>
<dbReference type="Pfam" id="PF00733">
    <property type="entry name" value="Asn_synthase"/>
    <property type="match status" value="1"/>
</dbReference>
<keyword evidence="5 10" id="KW-0067">ATP-binding</keyword>
<dbReference type="GO" id="GO:0006529">
    <property type="term" value="P:asparagine biosynthetic process"/>
    <property type="evidence" value="ECO:0007669"/>
    <property type="project" value="UniProtKB-KW"/>
</dbReference>
<evidence type="ECO:0000256" key="3">
    <source>
        <dbReference type="ARBA" id="ARBA00012737"/>
    </source>
</evidence>
<dbReference type="AlphaFoldDB" id="A0A117QK05"/>
<reference evidence="13 14" key="1">
    <citation type="submission" date="2015-10" db="EMBL/GenBank/DDBJ databases">
        <title>Draft genome sequence of Streptomyces corchorusii DSM 40340, type strain for the species Streptomyces corchorusii.</title>
        <authorList>
            <person name="Ruckert C."/>
            <person name="Winkler A."/>
            <person name="Kalinowski J."/>
            <person name="Kampfer P."/>
            <person name="Glaeser S."/>
        </authorList>
    </citation>
    <scope>NUCLEOTIDE SEQUENCE [LARGE SCALE GENOMIC DNA]</scope>
    <source>
        <strain evidence="13 14">DSM 40340</strain>
    </source>
</reference>
<evidence type="ECO:0000256" key="11">
    <source>
        <dbReference type="PIRSR" id="PIRSR001589-3"/>
    </source>
</evidence>
<comment type="similarity">
    <text evidence="2">Belongs to the asparagine synthetase family.</text>
</comment>
<evidence type="ECO:0000313" key="14">
    <source>
        <dbReference type="Proteomes" id="UP000053398"/>
    </source>
</evidence>
<gene>
    <name evidence="13" type="ORF">AQJ11_03435</name>
</gene>
<dbReference type="PANTHER" id="PTHR43284">
    <property type="entry name" value="ASPARAGINE SYNTHETASE (GLUTAMINE-HYDROLYZING)"/>
    <property type="match status" value="1"/>
</dbReference>
<evidence type="ECO:0000256" key="9">
    <source>
        <dbReference type="PIRSR" id="PIRSR001589-1"/>
    </source>
</evidence>
<comment type="pathway">
    <text evidence="1">Amino-acid biosynthesis; L-asparagine biosynthesis; L-asparagine from L-aspartate (L-Gln route): step 1/1.</text>
</comment>
<dbReference type="GO" id="GO:0005829">
    <property type="term" value="C:cytosol"/>
    <property type="evidence" value="ECO:0007669"/>
    <property type="project" value="TreeGrafter"/>
</dbReference>
<evidence type="ECO:0000256" key="6">
    <source>
        <dbReference type="ARBA" id="ARBA00022888"/>
    </source>
</evidence>